<dbReference type="EMBL" id="JAPDPJ010000001">
    <property type="protein sequence ID" value="MCW3784968.1"/>
    <property type="molecule type" value="Genomic_DNA"/>
</dbReference>
<protein>
    <submittedName>
        <fullName evidence="6">AhpC/TSA family protein</fullName>
    </submittedName>
</protein>
<evidence type="ECO:0000256" key="2">
    <source>
        <dbReference type="ARBA" id="ARBA00022748"/>
    </source>
</evidence>
<dbReference type="GO" id="GO:0016491">
    <property type="term" value="F:oxidoreductase activity"/>
    <property type="evidence" value="ECO:0007669"/>
    <property type="project" value="InterPro"/>
</dbReference>
<dbReference type="Proteomes" id="UP001209229">
    <property type="component" value="Unassembled WGS sequence"/>
</dbReference>
<organism evidence="6 7">
    <name type="scientific">Plebeiibacterium sediminum</name>
    <dbReference type="NCBI Taxonomy" id="2992112"/>
    <lineage>
        <taxon>Bacteria</taxon>
        <taxon>Pseudomonadati</taxon>
        <taxon>Bacteroidota</taxon>
        <taxon>Bacteroidia</taxon>
        <taxon>Marinilabiliales</taxon>
        <taxon>Marinilabiliaceae</taxon>
        <taxon>Plebeiibacterium</taxon>
    </lineage>
</organism>
<dbReference type="RefSeq" id="WP_301188539.1">
    <property type="nucleotide sequence ID" value="NZ_JAPDPJ010000001.1"/>
</dbReference>
<dbReference type="GO" id="GO:0030313">
    <property type="term" value="C:cell envelope"/>
    <property type="evidence" value="ECO:0007669"/>
    <property type="project" value="UniProtKB-SubCell"/>
</dbReference>
<dbReference type="Pfam" id="PF14289">
    <property type="entry name" value="DUF4369"/>
    <property type="match status" value="1"/>
</dbReference>
<gene>
    <name evidence="6" type="ORF">OM075_00750</name>
</gene>
<evidence type="ECO:0000256" key="4">
    <source>
        <dbReference type="ARBA" id="ARBA00023284"/>
    </source>
</evidence>
<dbReference type="PANTHER" id="PTHR42852:SF6">
    <property type="entry name" value="THIOL:DISULFIDE INTERCHANGE PROTEIN DSBE"/>
    <property type="match status" value="1"/>
</dbReference>
<evidence type="ECO:0000313" key="6">
    <source>
        <dbReference type="EMBL" id="MCW3784968.1"/>
    </source>
</evidence>
<evidence type="ECO:0000259" key="5">
    <source>
        <dbReference type="PROSITE" id="PS51352"/>
    </source>
</evidence>
<dbReference type="InterPro" id="IPR025380">
    <property type="entry name" value="DUF4369"/>
</dbReference>
<evidence type="ECO:0000256" key="3">
    <source>
        <dbReference type="ARBA" id="ARBA00023157"/>
    </source>
</evidence>
<dbReference type="GO" id="GO:0016209">
    <property type="term" value="F:antioxidant activity"/>
    <property type="evidence" value="ECO:0007669"/>
    <property type="project" value="InterPro"/>
</dbReference>
<comment type="caution">
    <text evidence="6">The sequence shown here is derived from an EMBL/GenBank/DDBJ whole genome shotgun (WGS) entry which is preliminary data.</text>
</comment>
<dbReference type="AlphaFoldDB" id="A0AAE3SED7"/>
<dbReference type="PROSITE" id="PS51352">
    <property type="entry name" value="THIOREDOXIN_2"/>
    <property type="match status" value="1"/>
</dbReference>
<dbReference type="InterPro" id="IPR013766">
    <property type="entry name" value="Thioredoxin_domain"/>
</dbReference>
<keyword evidence="2" id="KW-0201">Cytochrome c-type biogenesis</keyword>
<dbReference type="InterPro" id="IPR000866">
    <property type="entry name" value="AhpC/TSA"/>
</dbReference>
<comment type="subcellular location">
    <subcellularLocation>
        <location evidence="1">Cell envelope</location>
    </subcellularLocation>
</comment>
<keyword evidence="7" id="KW-1185">Reference proteome</keyword>
<reference evidence="6" key="1">
    <citation type="submission" date="2022-10" db="EMBL/GenBank/DDBJ databases">
        <authorList>
            <person name="Yu W.X."/>
        </authorList>
    </citation>
    <scope>NUCLEOTIDE SEQUENCE</scope>
    <source>
        <strain evidence="6">AAT</strain>
    </source>
</reference>
<dbReference type="InterPro" id="IPR036249">
    <property type="entry name" value="Thioredoxin-like_sf"/>
</dbReference>
<accession>A0AAE3SED7</accession>
<evidence type="ECO:0000313" key="7">
    <source>
        <dbReference type="Proteomes" id="UP001209229"/>
    </source>
</evidence>
<dbReference type="PROSITE" id="PS51257">
    <property type="entry name" value="PROKAR_LIPOPROTEIN"/>
    <property type="match status" value="1"/>
</dbReference>
<dbReference type="PANTHER" id="PTHR42852">
    <property type="entry name" value="THIOL:DISULFIDE INTERCHANGE PROTEIN DSBE"/>
    <property type="match status" value="1"/>
</dbReference>
<keyword evidence="3" id="KW-1015">Disulfide bond</keyword>
<feature type="domain" description="Thioredoxin" evidence="5">
    <location>
        <begin position="250"/>
        <end position="388"/>
    </location>
</feature>
<dbReference type="Pfam" id="PF00578">
    <property type="entry name" value="AhpC-TSA"/>
    <property type="match status" value="1"/>
</dbReference>
<dbReference type="Gene3D" id="3.40.30.10">
    <property type="entry name" value="Glutaredoxin"/>
    <property type="match status" value="1"/>
</dbReference>
<dbReference type="GO" id="GO:0017004">
    <property type="term" value="P:cytochrome complex assembly"/>
    <property type="evidence" value="ECO:0007669"/>
    <property type="project" value="UniProtKB-KW"/>
</dbReference>
<dbReference type="SUPFAM" id="SSF52833">
    <property type="entry name" value="Thioredoxin-like"/>
    <property type="match status" value="1"/>
</dbReference>
<dbReference type="CDD" id="cd02966">
    <property type="entry name" value="TlpA_like_family"/>
    <property type="match status" value="1"/>
</dbReference>
<evidence type="ECO:0000256" key="1">
    <source>
        <dbReference type="ARBA" id="ARBA00004196"/>
    </source>
</evidence>
<dbReference type="InterPro" id="IPR050553">
    <property type="entry name" value="Thioredoxin_ResA/DsbE_sf"/>
</dbReference>
<keyword evidence="4" id="KW-0676">Redox-active center</keyword>
<sequence>MNTNRIILFLGIIFFFSACSNKDNLRISGKISNGTDQVLYLNQLNLNGEVTIDSVKLNDKGSFKFTLPKLEYPTFYLLKLSENNFVTLLADTTERVEIEGDAENLATNYTVKNSLGSKYIKVLNTKLEKTKVVLDSLVTVYHSIEKDDKAELEKVRHQIQEAANKQKDFVNDFVMANPKSFASYYAVFQRYDDGTLVLNPYDKKDLNLFSTVATSLDVYYPECARSQQLKNFVLGIHKERKLEQMQKQLETQASSFPDIEEENIYGKKVKLSSLKGKMVLLSFWASWDEKSRSENKNLLRIYDKYKSKGFEIYQVSLDRSKILWEGAIENDKLPWINVSDLQFTDSYAARIYNVQQLPANYLISKKGEIIGKDLFGRILDEKLNDLLN</sequence>
<proteinExistence type="predicted"/>
<name>A0AAE3SED7_9BACT</name>